<comment type="caution">
    <text evidence="8">The sequence shown here is derived from an EMBL/GenBank/DDBJ whole genome shotgun (WGS) entry which is preliminary data.</text>
</comment>
<dbReference type="RefSeq" id="WP_316973307.1">
    <property type="nucleotide sequence ID" value="NZ_JAWIIJ010000004.1"/>
</dbReference>
<keyword evidence="2" id="KW-1003">Cell membrane</keyword>
<dbReference type="PANTHER" id="PTHR43124:SF3">
    <property type="entry name" value="CHLORAMPHENICOL EFFLUX PUMP RV0191"/>
    <property type="match status" value="1"/>
</dbReference>
<dbReference type="PANTHER" id="PTHR43124">
    <property type="entry name" value="PURINE EFFLUX PUMP PBUE"/>
    <property type="match status" value="1"/>
</dbReference>
<dbReference type="InterPro" id="IPR036259">
    <property type="entry name" value="MFS_trans_sf"/>
</dbReference>
<feature type="transmembrane region" description="Helical" evidence="6">
    <location>
        <begin position="209"/>
        <end position="229"/>
    </location>
</feature>
<accession>A0ABU3VX25</accession>
<evidence type="ECO:0000259" key="7">
    <source>
        <dbReference type="PROSITE" id="PS50850"/>
    </source>
</evidence>
<feature type="transmembrane region" description="Helical" evidence="6">
    <location>
        <begin position="272"/>
        <end position="294"/>
    </location>
</feature>
<comment type="subcellular location">
    <subcellularLocation>
        <location evidence="1">Cell membrane</location>
        <topology evidence="1">Multi-pass membrane protein</topology>
    </subcellularLocation>
</comment>
<proteinExistence type="predicted"/>
<evidence type="ECO:0000256" key="6">
    <source>
        <dbReference type="SAM" id="Phobius"/>
    </source>
</evidence>
<feature type="transmembrane region" description="Helical" evidence="6">
    <location>
        <begin position="138"/>
        <end position="157"/>
    </location>
</feature>
<organism evidence="8 9">
    <name type="scientific">Marinobacter xestospongiae</name>
    <dbReference type="NCBI Taxonomy" id="994319"/>
    <lineage>
        <taxon>Bacteria</taxon>
        <taxon>Pseudomonadati</taxon>
        <taxon>Pseudomonadota</taxon>
        <taxon>Gammaproteobacteria</taxon>
        <taxon>Pseudomonadales</taxon>
        <taxon>Marinobacteraceae</taxon>
        <taxon>Marinobacter</taxon>
    </lineage>
</organism>
<evidence type="ECO:0000313" key="8">
    <source>
        <dbReference type="EMBL" id="MDV2078557.1"/>
    </source>
</evidence>
<feature type="transmembrane region" description="Helical" evidence="6">
    <location>
        <begin position="80"/>
        <end position="98"/>
    </location>
</feature>
<keyword evidence="9" id="KW-1185">Reference proteome</keyword>
<name>A0ABU3VX25_9GAMM</name>
<dbReference type="Gene3D" id="1.20.1250.20">
    <property type="entry name" value="MFS general substrate transporter like domains"/>
    <property type="match status" value="1"/>
</dbReference>
<evidence type="ECO:0000256" key="3">
    <source>
        <dbReference type="ARBA" id="ARBA00022692"/>
    </source>
</evidence>
<evidence type="ECO:0000256" key="2">
    <source>
        <dbReference type="ARBA" id="ARBA00022475"/>
    </source>
</evidence>
<reference evidence="8 9" key="1">
    <citation type="submission" date="2023-10" db="EMBL/GenBank/DDBJ databases">
        <title>Characteristics and mechanism of a salt-tolerant marine origin heterotrophic nitrifying- aerobic denitrifying bacteria Marinobacter xestospongiae HN1.</title>
        <authorList>
            <person name="Qi R."/>
        </authorList>
    </citation>
    <scope>NUCLEOTIDE SEQUENCE [LARGE SCALE GENOMIC DNA]</scope>
    <source>
        <strain evidence="8 9">HN1</strain>
    </source>
</reference>
<feature type="transmembrane region" description="Helical" evidence="6">
    <location>
        <begin position="332"/>
        <end position="351"/>
    </location>
</feature>
<feature type="transmembrane region" description="Helical" evidence="6">
    <location>
        <begin position="12"/>
        <end position="36"/>
    </location>
</feature>
<evidence type="ECO:0000313" key="9">
    <source>
        <dbReference type="Proteomes" id="UP001269819"/>
    </source>
</evidence>
<dbReference type="InterPro" id="IPR020846">
    <property type="entry name" value="MFS_dom"/>
</dbReference>
<keyword evidence="4 6" id="KW-1133">Transmembrane helix</keyword>
<sequence>MPNATPTKTPLVALNLALLINMLSIGSLMMAMPLGADFVGPLGMRPEHIGYLSGAATLAAAAVSLLAAPWLDRCNRKHALVALVSLRFLCLSACSLARDGTDLTVLFVLAGALSGPLSAVLMAAMLDLIPPAERGRRLAYVAMGFSLAAIIVVPFALTVSQHWSWRSPFLITGGLGLMLALATAWLFPTLGPASDKPRQSLTTLLSNPLCQVALLVAAVQMAGHAALVPQFASYFQFNLGFPRADIPELYFAGGLASIAAMRLSGSLIDRGLPVVAVVGSNLVLMTVTIAGFALNIAAPLLLVFTLFMAMSSVRFSATQAIVSLIPAADQRAAYMALQSTVVSVASGLAGMAGAGYLDSTASGALVGFDTLAWLAAAGMLFAMVGLLYILRQLRATTSTPAALATAPTGD</sequence>
<evidence type="ECO:0000256" key="5">
    <source>
        <dbReference type="ARBA" id="ARBA00023136"/>
    </source>
</evidence>
<dbReference type="EMBL" id="JAWIIJ010000004">
    <property type="protein sequence ID" value="MDV2078557.1"/>
    <property type="molecule type" value="Genomic_DNA"/>
</dbReference>
<feature type="transmembrane region" description="Helical" evidence="6">
    <location>
        <begin position="104"/>
        <end position="126"/>
    </location>
</feature>
<dbReference type="Pfam" id="PF07690">
    <property type="entry name" value="MFS_1"/>
    <property type="match status" value="1"/>
</dbReference>
<feature type="transmembrane region" description="Helical" evidence="6">
    <location>
        <begin position="371"/>
        <end position="390"/>
    </location>
</feature>
<dbReference type="SUPFAM" id="SSF103473">
    <property type="entry name" value="MFS general substrate transporter"/>
    <property type="match status" value="1"/>
</dbReference>
<gene>
    <name evidence="8" type="ORF">RYS15_07665</name>
</gene>
<feature type="domain" description="Major facilitator superfamily (MFS) profile" evidence="7">
    <location>
        <begin position="10"/>
        <end position="394"/>
    </location>
</feature>
<keyword evidence="3 6" id="KW-0812">Transmembrane</keyword>
<feature type="transmembrane region" description="Helical" evidence="6">
    <location>
        <begin position="48"/>
        <end position="68"/>
    </location>
</feature>
<dbReference type="InterPro" id="IPR050189">
    <property type="entry name" value="MFS_Efflux_Transporters"/>
</dbReference>
<evidence type="ECO:0000256" key="4">
    <source>
        <dbReference type="ARBA" id="ARBA00022989"/>
    </source>
</evidence>
<dbReference type="InterPro" id="IPR011701">
    <property type="entry name" value="MFS"/>
</dbReference>
<evidence type="ECO:0000256" key="1">
    <source>
        <dbReference type="ARBA" id="ARBA00004651"/>
    </source>
</evidence>
<dbReference type="Proteomes" id="UP001269819">
    <property type="component" value="Unassembled WGS sequence"/>
</dbReference>
<feature type="transmembrane region" description="Helical" evidence="6">
    <location>
        <begin position="169"/>
        <end position="188"/>
    </location>
</feature>
<protein>
    <submittedName>
        <fullName evidence="8">MFS transporter</fullName>
    </submittedName>
</protein>
<keyword evidence="5 6" id="KW-0472">Membrane</keyword>
<dbReference type="PROSITE" id="PS50850">
    <property type="entry name" value="MFS"/>
    <property type="match status" value="1"/>
</dbReference>